<evidence type="ECO:0000259" key="1">
    <source>
        <dbReference type="Pfam" id="PF02347"/>
    </source>
</evidence>
<comment type="caution">
    <text evidence="2">The sequence shown here is derived from an EMBL/GenBank/DDBJ whole genome shotgun (WGS) entry which is preliminary data.</text>
</comment>
<proteinExistence type="predicted"/>
<dbReference type="EMBL" id="CAJEWN010001822">
    <property type="protein sequence ID" value="CAD2200256.1"/>
    <property type="molecule type" value="Genomic_DNA"/>
</dbReference>
<name>A0A6V7XLP3_MELEN</name>
<dbReference type="Proteomes" id="UP000580250">
    <property type="component" value="Unassembled WGS sequence"/>
</dbReference>
<organism evidence="2 3">
    <name type="scientific">Meloidogyne enterolobii</name>
    <name type="common">Root-knot nematode worm</name>
    <name type="synonym">Meloidogyne mayaguensis</name>
    <dbReference type="NCBI Taxonomy" id="390850"/>
    <lineage>
        <taxon>Eukaryota</taxon>
        <taxon>Metazoa</taxon>
        <taxon>Ecdysozoa</taxon>
        <taxon>Nematoda</taxon>
        <taxon>Chromadorea</taxon>
        <taxon>Rhabditida</taxon>
        <taxon>Tylenchina</taxon>
        <taxon>Tylenchomorpha</taxon>
        <taxon>Tylenchoidea</taxon>
        <taxon>Meloidogynidae</taxon>
        <taxon>Meloidogyninae</taxon>
        <taxon>Meloidogyne</taxon>
    </lineage>
</organism>
<dbReference type="InterPro" id="IPR049315">
    <property type="entry name" value="GDC-P_N"/>
</dbReference>
<dbReference type="Pfam" id="PF02347">
    <property type="entry name" value="GDC-P"/>
    <property type="match status" value="1"/>
</dbReference>
<dbReference type="OrthoDB" id="5835539at2759"/>
<protein>
    <recommendedName>
        <fullName evidence="1">Glycine cleavage system P-protein N-terminal domain-containing protein</fullName>
    </recommendedName>
</protein>
<evidence type="ECO:0000313" key="3">
    <source>
        <dbReference type="Proteomes" id="UP000580250"/>
    </source>
</evidence>
<reference evidence="2 3" key="1">
    <citation type="submission" date="2020-08" db="EMBL/GenBank/DDBJ databases">
        <authorList>
            <person name="Koutsovoulos G."/>
            <person name="Danchin GJ E."/>
        </authorList>
    </citation>
    <scope>NUCLEOTIDE SEQUENCE [LARGE SCALE GENOMIC DNA]</scope>
</reference>
<dbReference type="AlphaFoldDB" id="A0A6V7XLP3"/>
<evidence type="ECO:0000313" key="2">
    <source>
        <dbReference type="EMBL" id="CAD2200256.1"/>
    </source>
</evidence>
<feature type="domain" description="Glycine cleavage system P-protein N-terminal" evidence="1">
    <location>
        <begin position="6"/>
        <end position="71"/>
    </location>
</feature>
<sequence length="100" mass="11647">MALVLEKQQMLRYLGFKDLDELTNTNVPESIRLRQKLGKEIPEEGVDESKMLNELKEIASLNNPYKTFIGKLKLIKSIKIIEFLIYGQFLSVLDFPFGRR</sequence>
<gene>
    <name evidence="2" type="ORF">MENT_LOCUS53709</name>
</gene>
<accession>A0A6V7XLP3</accession>